<name>A0ABN9U546_9DINO</name>
<dbReference type="EMBL" id="CAUYUJ010015446">
    <property type="protein sequence ID" value="CAK0853995.1"/>
    <property type="molecule type" value="Genomic_DNA"/>
</dbReference>
<proteinExistence type="predicted"/>
<protein>
    <submittedName>
        <fullName evidence="2">Uncharacterized protein</fullName>
    </submittedName>
</protein>
<evidence type="ECO:0000313" key="3">
    <source>
        <dbReference type="Proteomes" id="UP001189429"/>
    </source>
</evidence>
<organism evidence="2 3">
    <name type="scientific">Prorocentrum cordatum</name>
    <dbReference type="NCBI Taxonomy" id="2364126"/>
    <lineage>
        <taxon>Eukaryota</taxon>
        <taxon>Sar</taxon>
        <taxon>Alveolata</taxon>
        <taxon>Dinophyceae</taxon>
        <taxon>Prorocentrales</taxon>
        <taxon>Prorocentraceae</taxon>
        <taxon>Prorocentrum</taxon>
    </lineage>
</organism>
<sequence>CKRPLDQSRCEGMGQHPEGQPRGLPEIRERARGRVQEQPVPQPHARCGRGA</sequence>
<reference evidence="2" key="1">
    <citation type="submission" date="2023-10" db="EMBL/GenBank/DDBJ databases">
        <authorList>
            <person name="Chen Y."/>
            <person name="Shah S."/>
            <person name="Dougan E. K."/>
            <person name="Thang M."/>
            <person name="Chan C."/>
        </authorList>
    </citation>
    <scope>NUCLEOTIDE SEQUENCE [LARGE SCALE GENOMIC DNA]</scope>
</reference>
<accession>A0ABN9U546</accession>
<feature type="non-terminal residue" evidence="2">
    <location>
        <position position="1"/>
    </location>
</feature>
<feature type="compositionally biased region" description="Basic and acidic residues" evidence="1">
    <location>
        <begin position="25"/>
        <end position="35"/>
    </location>
</feature>
<feature type="non-terminal residue" evidence="2">
    <location>
        <position position="51"/>
    </location>
</feature>
<keyword evidence="3" id="KW-1185">Reference proteome</keyword>
<dbReference type="Proteomes" id="UP001189429">
    <property type="component" value="Unassembled WGS sequence"/>
</dbReference>
<evidence type="ECO:0000256" key="1">
    <source>
        <dbReference type="SAM" id="MobiDB-lite"/>
    </source>
</evidence>
<gene>
    <name evidence="2" type="ORF">PCOR1329_LOCUS45301</name>
</gene>
<feature type="region of interest" description="Disordered" evidence="1">
    <location>
        <begin position="1"/>
        <end position="51"/>
    </location>
</feature>
<comment type="caution">
    <text evidence="2">The sequence shown here is derived from an EMBL/GenBank/DDBJ whole genome shotgun (WGS) entry which is preliminary data.</text>
</comment>
<evidence type="ECO:0000313" key="2">
    <source>
        <dbReference type="EMBL" id="CAK0853995.1"/>
    </source>
</evidence>